<evidence type="ECO:0000256" key="3">
    <source>
        <dbReference type="ARBA" id="ARBA00022679"/>
    </source>
</evidence>
<evidence type="ECO:0000256" key="8">
    <source>
        <dbReference type="SAM" id="MobiDB-lite"/>
    </source>
</evidence>
<dbReference type="CDD" id="cd19485">
    <property type="entry name" value="KaiC-N"/>
    <property type="match status" value="1"/>
</dbReference>
<dbReference type="PROSITE" id="PS51146">
    <property type="entry name" value="KAIC"/>
    <property type="match status" value="2"/>
</dbReference>
<dbReference type="RefSeq" id="WP_145028961.1">
    <property type="nucleotide sequence ID" value="NZ_CP036271.1"/>
</dbReference>
<dbReference type="Proteomes" id="UP000315700">
    <property type="component" value="Chromosome"/>
</dbReference>
<name>A0A517SBW2_9PLAN</name>
<dbReference type="SUPFAM" id="SSF52540">
    <property type="entry name" value="P-loop containing nucleoside triphosphate hydrolases"/>
    <property type="match status" value="2"/>
</dbReference>
<dbReference type="PIRSF" id="PIRSF039117">
    <property type="entry name" value="KaiC"/>
    <property type="match status" value="1"/>
</dbReference>
<gene>
    <name evidence="10" type="primary">kaiC_1</name>
    <name evidence="10" type="ORF">Pan44_16410</name>
</gene>
<dbReference type="InterPro" id="IPR010624">
    <property type="entry name" value="KaiC_dom"/>
</dbReference>
<accession>A0A517SBW2</accession>
<feature type="region of interest" description="Disordered" evidence="8">
    <location>
        <begin position="560"/>
        <end position="591"/>
    </location>
</feature>
<dbReference type="GO" id="GO:0016787">
    <property type="term" value="F:hydrolase activity"/>
    <property type="evidence" value="ECO:0007669"/>
    <property type="project" value="UniProtKB-KW"/>
</dbReference>
<keyword evidence="3 10" id="KW-0808">Transferase</keyword>
<dbReference type="GO" id="GO:0005524">
    <property type="term" value="F:ATP binding"/>
    <property type="evidence" value="ECO:0007669"/>
    <property type="project" value="InterPro"/>
</dbReference>
<protein>
    <recommendedName>
        <fullName evidence="1">non-specific serine/threonine protein kinase</fullName>
        <ecNumber evidence="1">2.7.11.1</ecNumber>
    </recommendedName>
</protein>
<dbReference type="OrthoDB" id="9783783at2"/>
<dbReference type="PANTHER" id="PTHR42926">
    <property type="match status" value="1"/>
</dbReference>
<reference evidence="10 11" key="1">
    <citation type="submission" date="2019-02" db="EMBL/GenBank/DDBJ databases">
        <title>Deep-cultivation of Planctomycetes and their phenomic and genomic characterization uncovers novel biology.</title>
        <authorList>
            <person name="Wiegand S."/>
            <person name="Jogler M."/>
            <person name="Boedeker C."/>
            <person name="Pinto D."/>
            <person name="Vollmers J."/>
            <person name="Rivas-Marin E."/>
            <person name="Kohn T."/>
            <person name="Peeters S.H."/>
            <person name="Heuer A."/>
            <person name="Rast P."/>
            <person name="Oberbeckmann S."/>
            <person name="Bunk B."/>
            <person name="Jeske O."/>
            <person name="Meyerdierks A."/>
            <person name="Storesund J.E."/>
            <person name="Kallscheuer N."/>
            <person name="Luecker S."/>
            <person name="Lage O.M."/>
            <person name="Pohl T."/>
            <person name="Merkel B.J."/>
            <person name="Hornburger P."/>
            <person name="Mueller R.-W."/>
            <person name="Bruemmer F."/>
            <person name="Labrenz M."/>
            <person name="Spormann A.M."/>
            <person name="Op den Camp H."/>
            <person name="Overmann J."/>
            <person name="Amann R."/>
            <person name="Jetten M.S.M."/>
            <person name="Mascher T."/>
            <person name="Medema M.H."/>
            <person name="Devos D.P."/>
            <person name="Kaster A.-K."/>
            <person name="Ovreas L."/>
            <person name="Rohde M."/>
            <person name="Galperin M.Y."/>
            <person name="Jogler C."/>
        </authorList>
    </citation>
    <scope>NUCLEOTIDE SEQUENCE [LARGE SCALE GENOMIC DNA]</scope>
    <source>
        <strain evidence="10 11">Pan44</strain>
    </source>
</reference>
<dbReference type="InterPro" id="IPR003593">
    <property type="entry name" value="AAA+_ATPase"/>
</dbReference>
<keyword evidence="7" id="KW-0175">Coiled coil</keyword>
<keyword evidence="5 10" id="KW-0418">Kinase</keyword>
<dbReference type="InterPro" id="IPR047221">
    <property type="entry name" value="KaiC_N"/>
</dbReference>
<evidence type="ECO:0000256" key="4">
    <source>
        <dbReference type="ARBA" id="ARBA00022737"/>
    </source>
</evidence>
<keyword evidence="6" id="KW-0378">Hydrolase</keyword>
<organism evidence="10 11">
    <name type="scientific">Caulifigura coniformis</name>
    <dbReference type="NCBI Taxonomy" id="2527983"/>
    <lineage>
        <taxon>Bacteria</taxon>
        <taxon>Pseudomonadati</taxon>
        <taxon>Planctomycetota</taxon>
        <taxon>Planctomycetia</taxon>
        <taxon>Planctomycetales</taxon>
        <taxon>Planctomycetaceae</taxon>
        <taxon>Caulifigura</taxon>
    </lineage>
</organism>
<evidence type="ECO:0000313" key="11">
    <source>
        <dbReference type="Proteomes" id="UP000315700"/>
    </source>
</evidence>
<dbReference type="Pfam" id="PF06745">
    <property type="entry name" value="ATPase"/>
    <property type="match status" value="2"/>
</dbReference>
<keyword evidence="4" id="KW-0677">Repeat</keyword>
<evidence type="ECO:0000256" key="6">
    <source>
        <dbReference type="ARBA" id="ARBA00022801"/>
    </source>
</evidence>
<keyword evidence="11" id="KW-1185">Reference proteome</keyword>
<dbReference type="InParanoid" id="A0A517SBW2"/>
<dbReference type="PRINTS" id="PR01874">
    <property type="entry name" value="DNAREPAIRADA"/>
</dbReference>
<dbReference type="EMBL" id="CP036271">
    <property type="protein sequence ID" value="QDT53618.1"/>
    <property type="molecule type" value="Genomic_DNA"/>
</dbReference>
<feature type="domain" description="KaiC" evidence="9">
    <location>
        <begin position="22"/>
        <end position="261"/>
    </location>
</feature>
<evidence type="ECO:0000256" key="7">
    <source>
        <dbReference type="SAM" id="Coils"/>
    </source>
</evidence>
<dbReference type="Gene3D" id="3.40.50.300">
    <property type="entry name" value="P-loop containing nucleotide triphosphate hydrolases"/>
    <property type="match status" value="2"/>
</dbReference>
<dbReference type="NCBIfam" id="NF006799">
    <property type="entry name" value="PRK09302.1"/>
    <property type="match status" value="1"/>
</dbReference>
<feature type="compositionally biased region" description="Polar residues" evidence="8">
    <location>
        <begin position="1"/>
        <end position="11"/>
    </location>
</feature>
<feature type="region of interest" description="Disordered" evidence="8">
    <location>
        <begin position="1"/>
        <end position="23"/>
    </location>
</feature>
<evidence type="ECO:0000256" key="1">
    <source>
        <dbReference type="ARBA" id="ARBA00012513"/>
    </source>
</evidence>
<feature type="domain" description="KaiC" evidence="9">
    <location>
        <begin position="262"/>
        <end position="494"/>
    </location>
</feature>
<evidence type="ECO:0000259" key="9">
    <source>
        <dbReference type="PROSITE" id="PS51146"/>
    </source>
</evidence>
<dbReference type="EC" id="2.7.11.1" evidence="1"/>
<dbReference type="GO" id="GO:0004674">
    <property type="term" value="F:protein serine/threonine kinase activity"/>
    <property type="evidence" value="ECO:0007669"/>
    <property type="project" value="UniProtKB-EC"/>
</dbReference>
<evidence type="ECO:0000256" key="5">
    <source>
        <dbReference type="ARBA" id="ARBA00022777"/>
    </source>
</evidence>
<keyword evidence="2" id="KW-0597">Phosphoprotein</keyword>
<dbReference type="SMART" id="SM00382">
    <property type="entry name" value="AAA"/>
    <property type="match status" value="2"/>
</dbReference>
<feature type="coiled-coil region" evidence="7">
    <location>
        <begin position="495"/>
        <end position="545"/>
    </location>
</feature>
<evidence type="ECO:0000256" key="2">
    <source>
        <dbReference type="ARBA" id="ARBA00022553"/>
    </source>
</evidence>
<dbReference type="AlphaFoldDB" id="A0A517SBW2"/>
<dbReference type="PANTHER" id="PTHR42926:SF1">
    <property type="entry name" value="CIRCADIAN CLOCK OSCILLATOR PROTEIN KAIC 1"/>
    <property type="match status" value="1"/>
</dbReference>
<dbReference type="InterPro" id="IPR051347">
    <property type="entry name" value="Circadian_clock_KaiC-rel"/>
</dbReference>
<sequence length="591" mass="63747">MSQAVSASGSINGHAPHSKGLAKSPTGIAGLDEITGGGVPQGRTTLVCGSAGCGKTLFAMEFLVRGATQFGEPGVCMTFEETGDDLTKNIRSLGFDLDDLVAARKVMVDFVKVERSEIDEAGEYNLDGLFIRLGLAIDAIGAKRVVLDTLEALFSGFSNQSVLRSELRRLFGWLKEKGVTAVITGERGDGQLTRQGLEEYVSDCVILLDHRVNDQVSTRRLRIVKYRGTSHGTNEYPFLIDEEGISVVPLSSLGMGGLASEERISSGIPRLDEMLGGKGFFRGSSVLISGTAGTGKSSLLASAAVASCERGERVLYFALEESEQQVCRNMASIGLNLKKWVDNGLLKFHATRPGLHGLEMHLATMHKLVRTHQPAMVVVDPISGLIGAGTRGEAAAMLVRLIDFLKASEITAICSNLTSGDDVMEGTDLGLSSIVDTWILLRDIELAGERNRGLYVLKSRGMAHSNQIREFLLTSHGIDLLDVYVGQEGVLTGSMRLAQEAREKAKAAVDREEAERLARARQRKKLAIEAQIAALQLELQHTSEDDQVLAANEVARVQGLADDRKRMSASRQADAKPAARVRKSSGKERKS</sequence>
<evidence type="ECO:0000313" key="10">
    <source>
        <dbReference type="EMBL" id="QDT53618.1"/>
    </source>
</evidence>
<dbReference type="KEGG" id="ccos:Pan44_16410"/>
<dbReference type="InterPro" id="IPR014774">
    <property type="entry name" value="KaiC-like_dom"/>
</dbReference>
<dbReference type="InterPro" id="IPR030665">
    <property type="entry name" value="KaiC"/>
</dbReference>
<dbReference type="InterPro" id="IPR027417">
    <property type="entry name" value="P-loop_NTPase"/>
</dbReference>
<proteinExistence type="predicted"/>